<keyword evidence="5" id="KW-1185">Reference proteome</keyword>
<dbReference type="PROSITE" id="PS50082">
    <property type="entry name" value="WD_REPEATS_2"/>
    <property type="match status" value="1"/>
</dbReference>
<dbReference type="Gene3D" id="2.130.10.10">
    <property type="entry name" value="YVTN repeat-like/Quinoprotein amine dehydrogenase"/>
    <property type="match status" value="2"/>
</dbReference>
<name>A0AAV8FCM2_9POAL</name>
<dbReference type="PANTHER" id="PTHR22889">
    <property type="entry name" value="WD REPEAT-CONTAINING PROTEIN 89"/>
    <property type="match status" value="1"/>
</dbReference>
<evidence type="ECO:0000256" key="3">
    <source>
        <dbReference type="PROSITE-ProRule" id="PRU00221"/>
    </source>
</evidence>
<evidence type="ECO:0000256" key="2">
    <source>
        <dbReference type="ARBA" id="ARBA00022737"/>
    </source>
</evidence>
<dbReference type="SMART" id="SM00320">
    <property type="entry name" value="WD40"/>
    <property type="match status" value="3"/>
</dbReference>
<dbReference type="InterPro" id="IPR036322">
    <property type="entry name" value="WD40_repeat_dom_sf"/>
</dbReference>
<gene>
    <name evidence="4" type="ORF">LUZ62_039213</name>
</gene>
<proteinExistence type="predicted"/>
<dbReference type="EMBL" id="JAMFTS010000002">
    <property type="protein sequence ID" value="KAJ4787967.1"/>
    <property type="molecule type" value="Genomic_DNA"/>
</dbReference>
<dbReference type="InterPro" id="IPR015943">
    <property type="entry name" value="WD40/YVTN_repeat-like_dom_sf"/>
</dbReference>
<evidence type="ECO:0000313" key="5">
    <source>
        <dbReference type="Proteomes" id="UP001140206"/>
    </source>
</evidence>
<dbReference type="InterPro" id="IPR039328">
    <property type="entry name" value="WDR89"/>
</dbReference>
<accession>A0AAV8FCM2</accession>
<dbReference type="PANTHER" id="PTHR22889:SF0">
    <property type="entry name" value="WD REPEAT-CONTAINING PROTEIN 89"/>
    <property type="match status" value="1"/>
</dbReference>
<dbReference type="PROSITE" id="PS00678">
    <property type="entry name" value="WD_REPEATS_1"/>
    <property type="match status" value="1"/>
</dbReference>
<protein>
    <submittedName>
        <fullName evidence="4">WD repeat-containing protein 89</fullName>
    </submittedName>
</protein>
<organism evidence="4 5">
    <name type="scientific">Rhynchospora pubera</name>
    <dbReference type="NCBI Taxonomy" id="906938"/>
    <lineage>
        <taxon>Eukaryota</taxon>
        <taxon>Viridiplantae</taxon>
        <taxon>Streptophyta</taxon>
        <taxon>Embryophyta</taxon>
        <taxon>Tracheophyta</taxon>
        <taxon>Spermatophyta</taxon>
        <taxon>Magnoliopsida</taxon>
        <taxon>Liliopsida</taxon>
        <taxon>Poales</taxon>
        <taxon>Cyperaceae</taxon>
        <taxon>Cyperoideae</taxon>
        <taxon>Rhynchosporeae</taxon>
        <taxon>Rhynchospora</taxon>
    </lineage>
</organism>
<dbReference type="InterPro" id="IPR001680">
    <property type="entry name" value="WD40_rpt"/>
</dbReference>
<dbReference type="Pfam" id="PF00400">
    <property type="entry name" value="WD40"/>
    <property type="match status" value="2"/>
</dbReference>
<keyword evidence="2" id="KW-0677">Repeat</keyword>
<reference evidence="4" key="1">
    <citation type="submission" date="2022-08" db="EMBL/GenBank/DDBJ databases">
        <authorList>
            <person name="Marques A."/>
        </authorList>
    </citation>
    <scope>NUCLEOTIDE SEQUENCE</scope>
    <source>
        <strain evidence="4">RhyPub2mFocal</strain>
        <tissue evidence="4">Leaves</tissue>
    </source>
</reference>
<dbReference type="PROSITE" id="PS50294">
    <property type="entry name" value="WD_REPEATS_REGION"/>
    <property type="match status" value="1"/>
</dbReference>
<dbReference type="InterPro" id="IPR019775">
    <property type="entry name" value="WD40_repeat_CS"/>
</dbReference>
<feature type="repeat" description="WD" evidence="3">
    <location>
        <begin position="52"/>
        <end position="95"/>
    </location>
</feature>
<evidence type="ECO:0000313" key="4">
    <source>
        <dbReference type="EMBL" id="KAJ4787967.1"/>
    </source>
</evidence>
<keyword evidence="1 3" id="KW-0853">WD repeat</keyword>
<comment type="caution">
    <text evidence="4">The sequence shown here is derived from an EMBL/GenBank/DDBJ whole genome shotgun (WGS) entry which is preliminary data.</text>
</comment>
<dbReference type="Proteomes" id="UP001140206">
    <property type="component" value="Chromosome 2"/>
</dbReference>
<evidence type="ECO:0000256" key="1">
    <source>
        <dbReference type="ARBA" id="ARBA00022574"/>
    </source>
</evidence>
<dbReference type="AlphaFoldDB" id="A0AAV8FCM2"/>
<sequence length="337" mass="36390">MLPGPRAAHGCRLLKQLVHARLTGVGCSSRWSTRGSRMRAAQAESGQYFGECKGHSGRIHEISFSAPASSLVLCSCSSDGTVRAWDARSLEQVSMLRAGPSQEIFIFSFGGSSGNILAAGSNSQVLFWDWRNGKQVACLEESHMDDVTHVQFVPGQQNKLISSSVDGLLCLFDTDGEINDDCNLISVMNVETSVAKVGFFGNENQKLWCLTHIETLKVDYFVDCHYSSTEDLLWLIGGTSSGTLGYFPIKQNSNGTRIGAVEAILEGGHIGVVRSVLPASSDQISRHGSQNGQSIIFSCWMVYTAPGGDRIVNGAYLDGLEGKMAGFVAGFLENQIY</sequence>
<dbReference type="SUPFAM" id="SSF50978">
    <property type="entry name" value="WD40 repeat-like"/>
    <property type="match status" value="1"/>
</dbReference>